<gene>
    <name evidence="1" type="ORF">JLBYU16_24</name>
</gene>
<reference evidence="1 2" key="1">
    <citation type="submission" date="2021-09" db="EMBL/GenBank/DDBJ databases">
        <authorList>
            <person name="Lewis J.M."/>
            <person name="Brown D.E."/>
            <person name="Hales J.R."/>
            <person name="Hansen B.R."/>
            <person name="Janda K.E."/>
            <person name="Kotter D.B."/>
            <person name="McCleary W.R."/>
        </authorList>
    </citation>
    <scope>NUCLEOTIDE SEQUENCE [LARGE SCALE GENOMIC DNA]</scope>
</reference>
<evidence type="ECO:0000313" key="2">
    <source>
        <dbReference type="Proteomes" id="UP000827692"/>
    </source>
</evidence>
<dbReference type="EMBL" id="OK272471">
    <property type="protein sequence ID" value="UGO54774.1"/>
    <property type="molecule type" value="Genomic_DNA"/>
</dbReference>
<organism evidence="1 2">
    <name type="scientific">Escherichia phage JLBYU16</name>
    <dbReference type="NCBI Taxonomy" id="2894738"/>
    <lineage>
        <taxon>Viruses</taxon>
        <taxon>Duplodnaviria</taxon>
        <taxon>Heunggongvirae</taxon>
        <taxon>Uroviricota</taxon>
        <taxon>Caudoviricetes</taxon>
        <taxon>Drexlerviridae</taxon>
        <taxon>Tempevirinae</taxon>
        <taxon>Warwickvirus</taxon>
        <taxon>Warwickvirus JLBYU16</taxon>
    </lineage>
</organism>
<accession>A0AAE9CFA8</accession>
<dbReference type="InterPro" id="IPR057610">
    <property type="entry name" value="Gp54-like"/>
</dbReference>
<protein>
    <submittedName>
        <fullName evidence="1">Uncharacterized protein</fullName>
    </submittedName>
</protein>
<evidence type="ECO:0000313" key="1">
    <source>
        <dbReference type="EMBL" id="UGO54774.1"/>
    </source>
</evidence>
<sequence length="82" mass="9504">MRLNGILHPSTTSEDLKMENQVDVKVVKRDKSHEKCLFKKGAEITIDLDDMEAYHSGLTWNVRKCENGLFKLNGFETYMEII</sequence>
<dbReference type="Pfam" id="PF25180">
    <property type="entry name" value="Gp54"/>
    <property type="match status" value="1"/>
</dbReference>
<proteinExistence type="predicted"/>
<name>A0AAE9CFA8_9CAUD</name>
<keyword evidence="2" id="KW-1185">Reference proteome</keyword>
<dbReference type="Proteomes" id="UP000827692">
    <property type="component" value="Segment"/>
</dbReference>